<dbReference type="InterPro" id="IPR036390">
    <property type="entry name" value="WH_DNA-bd_sf"/>
</dbReference>
<evidence type="ECO:0000256" key="1">
    <source>
        <dbReference type="ARBA" id="ARBA00023015"/>
    </source>
</evidence>
<protein>
    <submittedName>
        <fullName evidence="4">DeoR family transcriptional regulator</fullName>
    </submittedName>
</protein>
<dbReference type="GO" id="GO:0003677">
    <property type="term" value="F:DNA binding"/>
    <property type="evidence" value="ECO:0007669"/>
    <property type="project" value="UniProtKB-KW"/>
</dbReference>
<reference evidence="4 5" key="1">
    <citation type="journal article" date="2014" name="Genome Announc.">
        <title>Draft Genome Sequence of Propane- and Butane-Oxidizing Actinobacterium Rhodococcus ruber IEGM 231.</title>
        <authorList>
            <person name="Ivshina I.B."/>
            <person name="Kuyukina M.S."/>
            <person name="Krivoruchko A.V."/>
            <person name="Barbe V."/>
            <person name="Fischer C."/>
        </authorList>
    </citation>
    <scope>NUCLEOTIDE SEQUENCE [LARGE SCALE GENOMIC DNA]</scope>
</reference>
<dbReference type="eggNOG" id="COG1349">
    <property type="taxonomic scope" value="Bacteria"/>
</dbReference>
<dbReference type="PRINTS" id="PR00037">
    <property type="entry name" value="HTHLACR"/>
</dbReference>
<dbReference type="InterPro" id="IPR050313">
    <property type="entry name" value="Carb_Metab_HTH_regulators"/>
</dbReference>
<dbReference type="Pfam" id="PF00455">
    <property type="entry name" value="DeoRC"/>
    <property type="match status" value="1"/>
</dbReference>
<dbReference type="OrthoDB" id="7688673at2"/>
<dbReference type="SMART" id="SM00420">
    <property type="entry name" value="HTH_DEOR"/>
    <property type="match status" value="1"/>
</dbReference>
<name>A0A098BNP9_9NOCA</name>
<evidence type="ECO:0000256" key="3">
    <source>
        <dbReference type="ARBA" id="ARBA00023163"/>
    </source>
</evidence>
<dbReference type="RefSeq" id="WP_017681898.1">
    <property type="nucleotide sequence ID" value="NZ_CP023714.1"/>
</dbReference>
<dbReference type="InterPro" id="IPR037171">
    <property type="entry name" value="NagB/RpiA_transferase-like"/>
</dbReference>
<evidence type="ECO:0000313" key="5">
    <source>
        <dbReference type="Proteomes" id="UP000042997"/>
    </source>
</evidence>
<dbReference type="PANTHER" id="PTHR30363">
    <property type="entry name" value="HTH-TYPE TRANSCRIPTIONAL REGULATOR SRLR-RELATED"/>
    <property type="match status" value="1"/>
</dbReference>
<dbReference type="InterPro" id="IPR018356">
    <property type="entry name" value="Tscrpt_reg_HTH_DeoR_CS"/>
</dbReference>
<dbReference type="PROSITE" id="PS51000">
    <property type="entry name" value="HTH_DEOR_2"/>
    <property type="match status" value="1"/>
</dbReference>
<keyword evidence="1" id="KW-0805">Transcription regulation</keyword>
<dbReference type="PANTHER" id="PTHR30363:SF44">
    <property type="entry name" value="AGA OPERON TRANSCRIPTIONAL REPRESSOR-RELATED"/>
    <property type="match status" value="1"/>
</dbReference>
<gene>
    <name evidence="4" type="primary">agaR</name>
    <name evidence="4" type="ORF">RHRU231_570008</name>
</gene>
<sequence>MSRASRNPRQERLDAILESLLADERATAQALAERFGVSLMTVHRDLDELQRRGVVRKFRGGVSIERTGTYEIAAAVRRRLALPQKLALGAAAAQTVAPGTSIMLDDSTTVATMIDHLAGAEDLRVVTNYLPGLAALARHAAVETVALGGTYDVGHESFLGAGALAAVRGVRVDTLFLSTTTADADGLYHQEDSIVSLKAEMLRVADRRVLLLDSGKIGRRSFHLVAGWDAIDDAIVDDAAPAHFVDALRTRGIRVQVVRVPPTPNPDQE</sequence>
<dbReference type="Gene3D" id="1.10.10.10">
    <property type="entry name" value="Winged helix-like DNA-binding domain superfamily/Winged helix DNA-binding domain"/>
    <property type="match status" value="1"/>
</dbReference>
<dbReference type="AlphaFoldDB" id="A0A098BNP9"/>
<dbReference type="InterPro" id="IPR014036">
    <property type="entry name" value="DeoR-like_C"/>
</dbReference>
<dbReference type="SUPFAM" id="SSF100950">
    <property type="entry name" value="NagB/RpiA/CoA transferase-like"/>
    <property type="match status" value="1"/>
</dbReference>
<evidence type="ECO:0000256" key="2">
    <source>
        <dbReference type="ARBA" id="ARBA00023125"/>
    </source>
</evidence>
<organism evidence="4 5">
    <name type="scientific">Rhodococcus ruber</name>
    <dbReference type="NCBI Taxonomy" id="1830"/>
    <lineage>
        <taxon>Bacteria</taxon>
        <taxon>Bacillati</taxon>
        <taxon>Actinomycetota</taxon>
        <taxon>Actinomycetes</taxon>
        <taxon>Mycobacteriales</taxon>
        <taxon>Nocardiaceae</taxon>
        <taxon>Rhodococcus</taxon>
    </lineage>
</organism>
<dbReference type="InterPro" id="IPR036388">
    <property type="entry name" value="WH-like_DNA-bd_sf"/>
</dbReference>
<keyword evidence="3" id="KW-0804">Transcription</keyword>
<dbReference type="EMBL" id="CCSD01000069">
    <property type="protein sequence ID" value="CDZ89887.1"/>
    <property type="molecule type" value="Genomic_DNA"/>
</dbReference>
<dbReference type="SMART" id="SM01134">
    <property type="entry name" value="DeoRC"/>
    <property type="match status" value="1"/>
</dbReference>
<dbReference type="Proteomes" id="UP000042997">
    <property type="component" value="Unassembled WGS sequence"/>
</dbReference>
<dbReference type="GO" id="GO:0003700">
    <property type="term" value="F:DNA-binding transcription factor activity"/>
    <property type="evidence" value="ECO:0007669"/>
    <property type="project" value="InterPro"/>
</dbReference>
<dbReference type="PROSITE" id="PS00894">
    <property type="entry name" value="HTH_DEOR_1"/>
    <property type="match status" value="1"/>
</dbReference>
<accession>A0A098BNP9</accession>
<dbReference type="SUPFAM" id="SSF46785">
    <property type="entry name" value="Winged helix' DNA-binding domain"/>
    <property type="match status" value="1"/>
</dbReference>
<dbReference type="InterPro" id="IPR001034">
    <property type="entry name" value="DeoR_HTH"/>
</dbReference>
<evidence type="ECO:0000313" key="4">
    <source>
        <dbReference type="EMBL" id="CDZ89887.1"/>
    </source>
</evidence>
<proteinExistence type="predicted"/>
<keyword evidence="2" id="KW-0238">DNA-binding</keyword>
<dbReference type="Pfam" id="PF08220">
    <property type="entry name" value="HTH_DeoR"/>
    <property type="match status" value="1"/>
</dbReference>